<keyword evidence="3 8" id="KW-0479">Metal-binding</keyword>
<feature type="binding site" evidence="8">
    <location>
        <position position="30"/>
    </location>
    <ligand>
        <name>GTP</name>
        <dbReference type="ChEBI" id="CHEBI:37565"/>
    </ligand>
</feature>
<reference evidence="10 11" key="1">
    <citation type="submission" date="2018-06" db="EMBL/GenBank/DDBJ databases">
        <title>Genomic Encyclopedia of Type Strains, Phase III (KMG-III): the genomes of soil and plant-associated and newly described type strains.</title>
        <authorList>
            <person name="Whitman W."/>
        </authorList>
    </citation>
    <scope>NUCLEOTIDE SEQUENCE [LARGE SCALE GENOMIC DNA]</scope>
    <source>
        <strain evidence="10 11">CECT 7022</strain>
    </source>
</reference>
<keyword evidence="1 8" id="KW-0963">Cytoplasm</keyword>
<organism evidence="10 11">
    <name type="scientific">Paenibacillus barcinonensis</name>
    <dbReference type="NCBI Taxonomy" id="198119"/>
    <lineage>
        <taxon>Bacteria</taxon>
        <taxon>Bacillati</taxon>
        <taxon>Bacillota</taxon>
        <taxon>Bacilli</taxon>
        <taxon>Bacillales</taxon>
        <taxon>Paenibacillaceae</taxon>
        <taxon>Paenibacillus</taxon>
    </lineage>
</organism>
<sequence>MFPLTMIHEKEQWTGMILAGGQSSRMGSHKALLELNGSTVLTHIVEVIRPAVSRIVVASGPNEAMYRAADSAMDHEGLEFVQDHYSGKGPLAGLHAALTASKTAWNLVSACDMPLLQTSFFNGMKRLAAQYPASNAIIPRVEGRIHPLAGAYHRRILPELEQHVIHDQLRVTRWLEEIGCQYVGTDELQQAGVQQSALQLSNMNTLEQWHHIRLRLQDSGGLSSAWRDTRS</sequence>
<dbReference type="GO" id="GO:0006777">
    <property type="term" value="P:Mo-molybdopterin cofactor biosynthetic process"/>
    <property type="evidence" value="ECO:0007669"/>
    <property type="project" value="UniProtKB-KW"/>
</dbReference>
<dbReference type="PANTHER" id="PTHR19136">
    <property type="entry name" value="MOLYBDENUM COFACTOR GUANYLYLTRANSFERASE"/>
    <property type="match status" value="1"/>
</dbReference>
<dbReference type="InterPro" id="IPR025877">
    <property type="entry name" value="MobA-like_NTP_Trfase"/>
</dbReference>
<gene>
    <name evidence="8" type="primary">mobA</name>
    <name evidence="10" type="ORF">DFQ00_103163</name>
</gene>
<comment type="caution">
    <text evidence="10">The sequence shown here is derived from an EMBL/GenBank/DDBJ whole genome shotgun (WGS) entry which is preliminary data.</text>
</comment>
<dbReference type="Proteomes" id="UP000247790">
    <property type="component" value="Unassembled WGS sequence"/>
</dbReference>
<dbReference type="Gene3D" id="3.90.550.10">
    <property type="entry name" value="Spore Coat Polysaccharide Biosynthesis Protein SpsA, Chain A"/>
    <property type="match status" value="1"/>
</dbReference>
<keyword evidence="7 8" id="KW-0501">Molybdenum cofactor biosynthesis</keyword>
<comment type="subcellular location">
    <subcellularLocation>
        <location evidence="8">Cytoplasm</location>
    </subcellularLocation>
</comment>
<comment type="cofactor">
    <cofactor evidence="8">
        <name>Mg(2+)</name>
        <dbReference type="ChEBI" id="CHEBI:18420"/>
    </cofactor>
</comment>
<accession>A0A2V4WFW6</accession>
<dbReference type="HAMAP" id="MF_00316">
    <property type="entry name" value="MobA"/>
    <property type="match status" value="1"/>
</dbReference>
<dbReference type="SUPFAM" id="SSF53448">
    <property type="entry name" value="Nucleotide-diphospho-sugar transferases"/>
    <property type="match status" value="1"/>
</dbReference>
<comment type="domain">
    <text evidence="8">The N-terminal domain determines nucleotide recognition and specific binding, while the C-terminal domain determines the specific binding to the target protein.</text>
</comment>
<proteinExistence type="inferred from homology"/>
<evidence type="ECO:0000313" key="10">
    <source>
        <dbReference type="EMBL" id="PYE50745.1"/>
    </source>
</evidence>
<evidence type="ECO:0000256" key="2">
    <source>
        <dbReference type="ARBA" id="ARBA00022679"/>
    </source>
</evidence>
<evidence type="ECO:0000256" key="5">
    <source>
        <dbReference type="ARBA" id="ARBA00022842"/>
    </source>
</evidence>
<dbReference type="Pfam" id="PF12804">
    <property type="entry name" value="NTP_transf_3"/>
    <property type="match status" value="1"/>
</dbReference>
<feature type="binding site" evidence="8">
    <location>
        <begin position="18"/>
        <end position="20"/>
    </location>
    <ligand>
        <name>GTP</name>
        <dbReference type="ChEBI" id="CHEBI:37565"/>
    </ligand>
</feature>
<dbReference type="GO" id="GO:0061603">
    <property type="term" value="F:molybdenum cofactor guanylyltransferase activity"/>
    <property type="evidence" value="ECO:0007669"/>
    <property type="project" value="UniProtKB-EC"/>
</dbReference>
<comment type="function">
    <text evidence="8">Transfers a GMP moiety from GTP to Mo-molybdopterin (Mo-MPT) cofactor (Moco or molybdenum cofactor) to form Mo-molybdopterin guanine dinucleotide (Mo-MGD) cofactor.</text>
</comment>
<dbReference type="GO" id="GO:0005737">
    <property type="term" value="C:cytoplasm"/>
    <property type="evidence" value="ECO:0007669"/>
    <property type="project" value="UniProtKB-SubCell"/>
</dbReference>
<feature type="domain" description="MobA-like NTP transferase" evidence="9">
    <location>
        <begin position="15"/>
        <end position="174"/>
    </location>
</feature>
<evidence type="ECO:0000256" key="7">
    <source>
        <dbReference type="ARBA" id="ARBA00023150"/>
    </source>
</evidence>
<feature type="binding site" evidence="8">
    <location>
        <position position="83"/>
    </location>
    <ligand>
        <name>GTP</name>
        <dbReference type="ChEBI" id="CHEBI:37565"/>
    </ligand>
</feature>
<dbReference type="InterPro" id="IPR029044">
    <property type="entry name" value="Nucleotide-diphossugar_trans"/>
</dbReference>
<keyword evidence="5 8" id="KW-0460">Magnesium</keyword>
<keyword evidence="2 8" id="KW-0808">Transferase</keyword>
<protein>
    <recommendedName>
        <fullName evidence="8">Probable molybdenum cofactor guanylyltransferase</fullName>
        <shortName evidence="8">MoCo guanylyltransferase</shortName>
        <ecNumber evidence="8">2.7.7.77</ecNumber>
    </recommendedName>
    <alternativeName>
        <fullName evidence="8">GTP:molybdopterin guanylyltransferase</fullName>
    </alternativeName>
    <alternativeName>
        <fullName evidence="8">Mo-MPT guanylyltransferase</fullName>
    </alternativeName>
    <alternativeName>
        <fullName evidence="8">Molybdopterin guanylyltransferase</fullName>
    </alternativeName>
    <alternativeName>
        <fullName evidence="8">Molybdopterin-guanine dinucleotide synthase</fullName>
        <shortName evidence="8">MGD synthase</shortName>
    </alternativeName>
</protein>
<dbReference type="PANTHER" id="PTHR19136:SF81">
    <property type="entry name" value="MOLYBDENUM COFACTOR GUANYLYLTRANSFERASE"/>
    <property type="match status" value="1"/>
</dbReference>
<name>A0A2V4WFW6_PAEBA</name>
<keyword evidence="4 8" id="KW-0547">Nucleotide-binding</keyword>
<evidence type="ECO:0000259" key="9">
    <source>
        <dbReference type="Pfam" id="PF12804"/>
    </source>
</evidence>
<feature type="binding site" evidence="8">
    <location>
        <position position="112"/>
    </location>
    <ligand>
        <name>Mg(2+)</name>
        <dbReference type="ChEBI" id="CHEBI:18420"/>
    </ligand>
</feature>
<dbReference type="CDD" id="cd02503">
    <property type="entry name" value="MobA"/>
    <property type="match status" value="1"/>
</dbReference>
<dbReference type="InterPro" id="IPR013482">
    <property type="entry name" value="Molybde_CF_guanTrfase"/>
</dbReference>
<comment type="similarity">
    <text evidence="8">Belongs to the MobA family.</text>
</comment>
<dbReference type="GO" id="GO:0046872">
    <property type="term" value="F:metal ion binding"/>
    <property type="evidence" value="ECO:0007669"/>
    <property type="project" value="UniProtKB-KW"/>
</dbReference>
<evidence type="ECO:0000256" key="4">
    <source>
        <dbReference type="ARBA" id="ARBA00022741"/>
    </source>
</evidence>
<keyword evidence="6 8" id="KW-0342">GTP-binding</keyword>
<dbReference type="EMBL" id="QJSW01000003">
    <property type="protein sequence ID" value="PYE50745.1"/>
    <property type="molecule type" value="Genomic_DNA"/>
</dbReference>
<feature type="binding site" evidence="8">
    <location>
        <position position="112"/>
    </location>
    <ligand>
        <name>GTP</name>
        <dbReference type="ChEBI" id="CHEBI:37565"/>
    </ligand>
</feature>
<comment type="catalytic activity">
    <reaction evidence="8">
        <text>Mo-molybdopterin + GTP + H(+) = Mo-molybdopterin guanine dinucleotide + diphosphate</text>
        <dbReference type="Rhea" id="RHEA:34243"/>
        <dbReference type="ChEBI" id="CHEBI:15378"/>
        <dbReference type="ChEBI" id="CHEBI:33019"/>
        <dbReference type="ChEBI" id="CHEBI:37565"/>
        <dbReference type="ChEBI" id="CHEBI:71302"/>
        <dbReference type="ChEBI" id="CHEBI:71310"/>
        <dbReference type="EC" id="2.7.7.77"/>
    </reaction>
</comment>
<dbReference type="EC" id="2.7.7.77" evidence="8"/>
<evidence type="ECO:0000256" key="8">
    <source>
        <dbReference type="HAMAP-Rule" id="MF_00316"/>
    </source>
</evidence>
<evidence type="ECO:0000256" key="6">
    <source>
        <dbReference type="ARBA" id="ARBA00023134"/>
    </source>
</evidence>
<evidence type="ECO:0000256" key="3">
    <source>
        <dbReference type="ARBA" id="ARBA00022723"/>
    </source>
</evidence>
<dbReference type="AlphaFoldDB" id="A0A2V4WFW6"/>
<comment type="caution">
    <text evidence="8">Lacks conserved residue(s) required for the propagation of feature annotation.</text>
</comment>
<dbReference type="GO" id="GO:0005525">
    <property type="term" value="F:GTP binding"/>
    <property type="evidence" value="ECO:0007669"/>
    <property type="project" value="UniProtKB-UniRule"/>
</dbReference>
<evidence type="ECO:0000313" key="11">
    <source>
        <dbReference type="Proteomes" id="UP000247790"/>
    </source>
</evidence>
<evidence type="ECO:0000256" key="1">
    <source>
        <dbReference type="ARBA" id="ARBA00022490"/>
    </source>
</evidence>